<accession>T1BYE8</accession>
<dbReference type="InterPro" id="IPR005843">
    <property type="entry name" value="A-D-PHexomutase_C"/>
</dbReference>
<dbReference type="InterPro" id="IPR036900">
    <property type="entry name" value="A-D-PHexomutase_C_sf"/>
</dbReference>
<dbReference type="GO" id="GO:0005829">
    <property type="term" value="C:cytosol"/>
    <property type="evidence" value="ECO:0007669"/>
    <property type="project" value="TreeGrafter"/>
</dbReference>
<keyword evidence="2" id="KW-0597">Phosphoprotein</keyword>
<dbReference type="Gene3D" id="3.40.120.10">
    <property type="entry name" value="Alpha-D-Glucose-1,6-Bisphosphate, subunit A, domain 3"/>
    <property type="match status" value="2"/>
</dbReference>
<dbReference type="InterPro" id="IPR050060">
    <property type="entry name" value="Phosphoglucosamine_mutase"/>
</dbReference>
<protein>
    <submittedName>
        <fullName evidence="5">Phosphoglucosamine mutase</fullName>
    </submittedName>
</protein>
<reference evidence="5" key="2">
    <citation type="journal article" date="2014" name="ISME J.">
        <title>Microbial stratification in low pH oxic and suboxic macroscopic growths along an acid mine drainage.</title>
        <authorList>
            <person name="Mendez-Garcia C."/>
            <person name="Mesa V."/>
            <person name="Sprenger R.R."/>
            <person name="Richter M."/>
            <person name="Diez M.S."/>
            <person name="Solano J."/>
            <person name="Bargiela R."/>
            <person name="Golyshina O.V."/>
            <person name="Manteca A."/>
            <person name="Ramos J.L."/>
            <person name="Gallego J.R."/>
            <person name="Llorente I."/>
            <person name="Martins Dos Santos V.A."/>
            <person name="Jensen O.N."/>
            <person name="Pelaez A.I."/>
            <person name="Sanchez J."/>
            <person name="Ferrer M."/>
        </authorList>
    </citation>
    <scope>NUCLEOTIDE SEQUENCE</scope>
</reference>
<dbReference type="GO" id="GO:0004615">
    <property type="term" value="F:phosphomannomutase activity"/>
    <property type="evidence" value="ECO:0007669"/>
    <property type="project" value="TreeGrafter"/>
</dbReference>
<dbReference type="GO" id="GO:0009252">
    <property type="term" value="P:peptidoglycan biosynthetic process"/>
    <property type="evidence" value="ECO:0007669"/>
    <property type="project" value="TreeGrafter"/>
</dbReference>
<dbReference type="Gene3D" id="3.30.310.50">
    <property type="entry name" value="Alpha-D-phosphohexomutase, C-terminal domain"/>
    <property type="match status" value="1"/>
</dbReference>
<dbReference type="Pfam" id="PF02880">
    <property type="entry name" value="PGM_PMM_III"/>
    <property type="match status" value="1"/>
</dbReference>
<feature type="domain" description="Alpha-D-phosphohexomutase C-terminal" evidence="3">
    <location>
        <begin position="104"/>
        <end position="156"/>
    </location>
</feature>
<proteinExistence type="predicted"/>
<evidence type="ECO:0000313" key="5">
    <source>
        <dbReference type="EMBL" id="EQD58890.1"/>
    </source>
</evidence>
<dbReference type="GO" id="GO:0005975">
    <property type="term" value="P:carbohydrate metabolic process"/>
    <property type="evidence" value="ECO:0007669"/>
    <property type="project" value="InterPro"/>
</dbReference>
<dbReference type="SUPFAM" id="SSF55957">
    <property type="entry name" value="Phosphoglucomutase, C-terminal domain"/>
    <property type="match status" value="1"/>
</dbReference>
<dbReference type="PANTHER" id="PTHR42946:SF1">
    <property type="entry name" value="PHOSPHOGLUCOMUTASE (ALPHA-D-GLUCOSE-1,6-BISPHOSPHATE-DEPENDENT)"/>
    <property type="match status" value="1"/>
</dbReference>
<dbReference type="InterPro" id="IPR005846">
    <property type="entry name" value="A-D-PHexomutase_a/b/a-III"/>
</dbReference>
<dbReference type="EMBL" id="AUZX01007569">
    <property type="protein sequence ID" value="EQD58890.1"/>
    <property type="molecule type" value="Genomic_DNA"/>
</dbReference>
<comment type="cofactor">
    <cofactor evidence="1">
        <name>Mg(2+)</name>
        <dbReference type="ChEBI" id="CHEBI:18420"/>
    </cofactor>
</comment>
<evidence type="ECO:0000256" key="2">
    <source>
        <dbReference type="ARBA" id="ARBA00022553"/>
    </source>
</evidence>
<feature type="domain" description="Alpha-D-phosphohexomutase alpha/beta/alpha" evidence="4">
    <location>
        <begin position="1"/>
        <end position="86"/>
    </location>
</feature>
<dbReference type="Pfam" id="PF00408">
    <property type="entry name" value="PGM_PMM_IV"/>
    <property type="match status" value="1"/>
</dbReference>
<gene>
    <name evidence="5" type="ORF">B1A_10624</name>
</gene>
<comment type="caution">
    <text evidence="5">The sequence shown here is derived from an EMBL/GenBank/DDBJ whole genome shotgun (WGS) entry which is preliminary data.</text>
</comment>
<sequence length="169" mass="18761">MMSNLALEEAMRRQGITIRKTQVGDRYILEELDRLALSFGGEQSGHIIFRDYLTTGDGLITALQLLSLLDREGISLDDAARVMEPYPQILKTLPVGSKPPIETLPELSRRKAHVDSLLAGHGRLILRYSGTEMAIRIMLEGPDANLLDRMMQELEEAVAIDLAPHTPTA</sequence>
<dbReference type="InterPro" id="IPR016055">
    <property type="entry name" value="A-D-PHexomutase_a/b/a-I/II/III"/>
</dbReference>
<dbReference type="AlphaFoldDB" id="T1BYE8"/>
<dbReference type="GO" id="GO:0008966">
    <property type="term" value="F:phosphoglucosamine mutase activity"/>
    <property type="evidence" value="ECO:0007669"/>
    <property type="project" value="TreeGrafter"/>
</dbReference>
<evidence type="ECO:0000259" key="3">
    <source>
        <dbReference type="Pfam" id="PF00408"/>
    </source>
</evidence>
<organism evidence="5">
    <name type="scientific">mine drainage metagenome</name>
    <dbReference type="NCBI Taxonomy" id="410659"/>
    <lineage>
        <taxon>unclassified sequences</taxon>
        <taxon>metagenomes</taxon>
        <taxon>ecological metagenomes</taxon>
    </lineage>
</organism>
<dbReference type="SUPFAM" id="SSF53738">
    <property type="entry name" value="Phosphoglucomutase, first 3 domains"/>
    <property type="match status" value="1"/>
</dbReference>
<dbReference type="PANTHER" id="PTHR42946">
    <property type="entry name" value="PHOSPHOHEXOSE MUTASE"/>
    <property type="match status" value="1"/>
</dbReference>
<evidence type="ECO:0000259" key="4">
    <source>
        <dbReference type="Pfam" id="PF02880"/>
    </source>
</evidence>
<name>T1BYE8_9ZZZZ</name>
<evidence type="ECO:0000256" key="1">
    <source>
        <dbReference type="ARBA" id="ARBA00001946"/>
    </source>
</evidence>
<reference evidence="5" key="1">
    <citation type="submission" date="2013-08" db="EMBL/GenBank/DDBJ databases">
        <authorList>
            <person name="Mendez C."/>
            <person name="Richter M."/>
            <person name="Ferrer M."/>
            <person name="Sanchez J."/>
        </authorList>
    </citation>
    <scope>NUCLEOTIDE SEQUENCE</scope>
</reference>
<dbReference type="GO" id="GO:0006048">
    <property type="term" value="P:UDP-N-acetylglucosamine biosynthetic process"/>
    <property type="evidence" value="ECO:0007669"/>
    <property type="project" value="TreeGrafter"/>
</dbReference>